<gene>
    <name evidence="1" type="ORF">ARMSODRAFT_1087303</name>
</gene>
<protein>
    <recommendedName>
        <fullName evidence="3">RRM domain-containing protein</fullName>
    </recommendedName>
</protein>
<sequence length="466" mass="52432">MSTTSSVRHHSRVLAHSFRQKFLTRTLTYRTSIPLYPLEVQPTLYSWQDYVLEIPPETITERPEIEHGPRFRTVCFRGVPANCSVTRLLDEIKFGPIERATVENNCILLQFFNTQAASRCIKELQMRLRYGMTCEMDQFMSPPLLATTVAHLGLHNASRAVNLSYDVYRRRNKEPPTEESCREALSAYGEIESVQFVEKTRFRGPSNGLVFRYLDIESSIKALAALRKGLPGFEDGSSSIAYVQDSSTYWLPEWYTPTRGQNRPSTVVLSDVQDMAPVMPAIRKVLRKLGSPAKAYGTFTLNDSFCIQFVSPDYANDFRELFRSDAERLGIHTKLKNSNDVGRPVPHHGLLTAIDLGMTSVLYLKTREPFSSYNVWLLREMSPGAWVHRIVDGFIVNFPDVFYAMQLLLLLASGNHGFEGLEGVPVTFFGGLNITPVLVAAPQNGGGRARGVSTHRRATQALGLNI</sequence>
<evidence type="ECO:0008006" key="3">
    <source>
        <dbReference type="Google" id="ProtNLM"/>
    </source>
</evidence>
<proteinExistence type="predicted"/>
<keyword evidence="2" id="KW-1185">Reference proteome</keyword>
<accession>A0A2H3BI05</accession>
<name>A0A2H3BI05_9AGAR</name>
<dbReference type="Proteomes" id="UP000218334">
    <property type="component" value="Unassembled WGS sequence"/>
</dbReference>
<organism evidence="1 2">
    <name type="scientific">Armillaria solidipes</name>
    <dbReference type="NCBI Taxonomy" id="1076256"/>
    <lineage>
        <taxon>Eukaryota</taxon>
        <taxon>Fungi</taxon>
        <taxon>Dikarya</taxon>
        <taxon>Basidiomycota</taxon>
        <taxon>Agaricomycotina</taxon>
        <taxon>Agaricomycetes</taxon>
        <taxon>Agaricomycetidae</taxon>
        <taxon>Agaricales</taxon>
        <taxon>Marasmiineae</taxon>
        <taxon>Physalacriaceae</taxon>
        <taxon>Armillaria</taxon>
    </lineage>
</organism>
<dbReference type="AlphaFoldDB" id="A0A2H3BI05"/>
<evidence type="ECO:0000313" key="1">
    <source>
        <dbReference type="EMBL" id="PBK65678.1"/>
    </source>
</evidence>
<reference evidence="2" key="1">
    <citation type="journal article" date="2017" name="Nat. Ecol. Evol.">
        <title>Genome expansion and lineage-specific genetic innovations in the forest pathogenic fungi Armillaria.</title>
        <authorList>
            <person name="Sipos G."/>
            <person name="Prasanna A.N."/>
            <person name="Walter M.C."/>
            <person name="O'Connor E."/>
            <person name="Balint B."/>
            <person name="Krizsan K."/>
            <person name="Kiss B."/>
            <person name="Hess J."/>
            <person name="Varga T."/>
            <person name="Slot J."/>
            <person name="Riley R."/>
            <person name="Boka B."/>
            <person name="Rigling D."/>
            <person name="Barry K."/>
            <person name="Lee J."/>
            <person name="Mihaltcheva S."/>
            <person name="LaButti K."/>
            <person name="Lipzen A."/>
            <person name="Waldron R."/>
            <person name="Moloney N.M."/>
            <person name="Sperisen C."/>
            <person name="Kredics L."/>
            <person name="Vagvoelgyi C."/>
            <person name="Patrignani A."/>
            <person name="Fitzpatrick D."/>
            <person name="Nagy I."/>
            <person name="Doyle S."/>
            <person name="Anderson J.B."/>
            <person name="Grigoriev I.V."/>
            <person name="Gueldener U."/>
            <person name="Muensterkoetter M."/>
            <person name="Nagy L.G."/>
        </authorList>
    </citation>
    <scope>NUCLEOTIDE SEQUENCE [LARGE SCALE GENOMIC DNA]</scope>
    <source>
        <strain evidence="2">28-4</strain>
    </source>
</reference>
<dbReference type="EMBL" id="KZ293444">
    <property type="protein sequence ID" value="PBK65678.1"/>
    <property type="molecule type" value="Genomic_DNA"/>
</dbReference>
<evidence type="ECO:0000313" key="2">
    <source>
        <dbReference type="Proteomes" id="UP000218334"/>
    </source>
</evidence>